<evidence type="ECO:0000256" key="1">
    <source>
        <dbReference type="SAM" id="MobiDB-lite"/>
    </source>
</evidence>
<proteinExistence type="predicted"/>
<accession>A0A291I9Z4</accession>
<keyword evidence="3" id="KW-1185">Reference proteome</keyword>
<gene>
    <name evidence="2" type="primary">105</name>
    <name evidence="2" type="ORF">SEA_FINEMLUCIS_105</name>
</gene>
<dbReference type="KEGG" id="vg:63209492"/>
<reference evidence="2 3" key="1">
    <citation type="submission" date="2017-06" db="EMBL/GenBank/DDBJ databases">
        <authorList>
            <person name="Herren C.D."/>
            <person name="Smith-Caldas M."/>
            <person name="Curl A.K."/>
            <person name="Carbajal J.A."/>
            <person name="Thornton M."/>
            <person name="Klein S."/>
            <person name="Atkinson C.A."/>
            <person name="Brown D."/>
            <person name="Clarkston C."/>
            <person name="Cox V.G."/>
            <person name="Helms T.L."/>
            <person name="Johnson B.M."/>
            <person name="Mosqueda S.M."/>
            <person name="Nichols J.M."/>
            <person name="Rafter T.E."/>
            <person name="Smith J.L."/>
            <person name="Snow J.A."/>
            <person name="Trosper K.M."/>
            <person name="Waner K.N."/>
            <person name="Zych M.G."/>
            <person name="Anderson M.S."/>
            <person name="Chang A.W."/>
            <person name="Martinez A.C."/>
            <person name="Vars S.J."/>
            <person name="Wagner K.E."/>
            <person name="Wiebe P.L."/>
            <person name="Williams T."/>
            <person name="Yanez C.P."/>
            <person name="Stoner T.H."/>
            <person name="Garlena R.A."/>
            <person name="Russell D.A."/>
            <person name="Pope W.H."/>
            <person name="Jacobs-Sera D."/>
            <person name="Hatfull G.F."/>
        </authorList>
    </citation>
    <scope>NUCLEOTIDE SEQUENCE [LARGE SCALE GENOMIC DNA]</scope>
</reference>
<sequence>MMEFKAKCCAPGHDLCDPCCVCGEPEGINDRPDLAPPSNPVPSRVKRKINNPWPQEKRG</sequence>
<feature type="region of interest" description="Disordered" evidence="1">
    <location>
        <begin position="28"/>
        <end position="59"/>
    </location>
</feature>
<dbReference type="EMBL" id="MF185728">
    <property type="protein sequence ID" value="ATG86516.1"/>
    <property type="molecule type" value="Genomic_DNA"/>
</dbReference>
<organism evidence="2 3">
    <name type="scientific">Mycobacterium phage Finemlucis</name>
    <dbReference type="NCBI Taxonomy" id="2015844"/>
    <lineage>
        <taxon>Viruses</taxon>
        <taxon>Duplodnaviria</taxon>
        <taxon>Heunggongvirae</taxon>
        <taxon>Uroviricota</taxon>
        <taxon>Caudoviricetes</taxon>
        <taxon>Vilmaviridae</taxon>
        <taxon>Lclasvirinae</taxon>
        <taxon>Faithunavirus</taxon>
        <taxon>Faithunavirus finemlucis</taxon>
    </lineage>
</organism>
<dbReference type="Proteomes" id="UP000231431">
    <property type="component" value="Segment"/>
</dbReference>
<protein>
    <submittedName>
        <fullName evidence="2">Uncharacterized protein</fullName>
    </submittedName>
</protein>
<dbReference type="RefSeq" id="YP_010012943.1">
    <property type="nucleotide sequence ID" value="NC_053507.1"/>
</dbReference>
<dbReference type="GeneID" id="63209492"/>
<evidence type="ECO:0000313" key="3">
    <source>
        <dbReference type="Proteomes" id="UP000231431"/>
    </source>
</evidence>
<evidence type="ECO:0000313" key="2">
    <source>
        <dbReference type="EMBL" id="ATG86516.1"/>
    </source>
</evidence>
<name>A0A291I9Z4_9CAUD</name>